<dbReference type="SUPFAM" id="SSF51735">
    <property type="entry name" value="NAD(P)-binding Rossmann-fold domains"/>
    <property type="match status" value="1"/>
</dbReference>
<evidence type="ECO:0000259" key="5">
    <source>
        <dbReference type="Pfam" id="PF02826"/>
    </source>
</evidence>
<dbReference type="InterPro" id="IPR029752">
    <property type="entry name" value="D-isomer_DH_CS1"/>
</dbReference>
<dbReference type="EMBL" id="JAUSTQ010000005">
    <property type="protein sequence ID" value="MDQ0159510.1"/>
    <property type="molecule type" value="Genomic_DNA"/>
</dbReference>
<feature type="domain" description="D-isomer specific 2-hydroxyacid dehydrogenase catalytic" evidence="4">
    <location>
        <begin position="6"/>
        <end position="321"/>
    </location>
</feature>
<dbReference type="Pfam" id="PF00389">
    <property type="entry name" value="2-Hacid_dh"/>
    <property type="match status" value="1"/>
</dbReference>
<reference evidence="6 7" key="1">
    <citation type="submission" date="2023-07" db="EMBL/GenBank/DDBJ databases">
        <title>Genomic Encyclopedia of Type Strains, Phase IV (KMG-IV): sequencing the most valuable type-strain genomes for metagenomic binning, comparative biology and taxonomic classification.</title>
        <authorList>
            <person name="Goeker M."/>
        </authorList>
    </citation>
    <scope>NUCLEOTIDE SEQUENCE [LARGE SCALE GENOMIC DNA]</scope>
    <source>
        <strain evidence="6 7">DSM 16460</strain>
    </source>
</reference>
<dbReference type="PANTHER" id="PTHR10996:SF283">
    <property type="entry name" value="GLYOXYLATE_HYDROXYPYRUVATE REDUCTASE B"/>
    <property type="match status" value="1"/>
</dbReference>
<keyword evidence="7" id="KW-1185">Reference proteome</keyword>
<dbReference type="InterPro" id="IPR029753">
    <property type="entry name" value="D-isomer_DH_CS"/>
</dbReference>
<dbReference type="SUPFAM" id="SSF52283">
    <property type="entry name" value="Formate/glycerate dehydrogenase catalytic domain-like"/>
    <property type="match status" value="1"/>
</dbReference>
<dbReference type="CDD" id="cd05301">
    <property type="entry name" value="GDH"/>
    <property type="match status" value="1"/>
</dbReference>
<dbReference type="Proteomes" id="UP001224359">
    <property type="component" value="Unassembled WGS sequence"/>
</dbReference>
<organism evidence="6 7">
    <name type="scientific">Alkalibacillus salilacus</name>
    <dbReference type="NCBI Taxonomy" id="284582"/>
    <lineage>
        <taxon>Bacteria</taxon>
        <taxon>Bacillati</taxon>
        <taxon>Bacillota</taxon>
        <taxon>Bacilli</taxon>
        <taxon>Bacillales</taxon>
        <taxon>Bacillaceae</taxon>
        <taxon>Alkalibacillus</taxon>
    </lineage>
</organism>
<dbReference type="GO" id="GO:0047964">
    <property type="term" value="F:glyoxylate reductase (NADH) activity"/>
    <property type="evidence" value="ECO:0007669"/>
    <property type="project" value="UniProtKB-EC"/>
</dbReference>
<dbReference type="PANTHER" id="PTHR10996">
    <property type="entry name" value="2-HYDROXYACID DEHYDROGENASE-RELATED"/>
    <property type="match status" value="1"/>
</dbReference>
<dbReference type="PROSITE" id="PS00671">
    <property type="entry name" value="D_2_HYDROXYACID_DH_3"/>
    <property type="match status" value="1"/>
</dbReference>
<dbReference type="InterPro" id="IPR036291">
    <property type="entry name" value="NAD(P)-bd_dom_sf"/>
</dbReference>
<evidence type="ECO:0000256" key="3">
    <source>
        <dbReference type="RuleBase" id="RU003719"/>
    </source>
</evidence>
<dbReference type="Gene3D" id="3.40.50.720">
    <property type="entry name" value="NAD(P)-binding Rossmann-like Domain"/>
    <property type="match status" value="2"/>
</dbReference>
<dbReference type="InterPro" id="IPR006139">
    <property type="entry name" value="D-isomer_2_OHA_DH_cat_dom"/>
</dbReference>
<proteinExistence type="inferred from homology"/>
<comment type="caution">
    <text evidence="6">The sequence shown here is derived from an EMBL/GenBank/DDBJ whole genome shotgun (WGS) entry which is preliminary data.</text>
</comment>
<keyword evidence="2 3" id="KW-0560">Oxidoreductase</keyword>
<feature type="domain" description="D-isomer specific 2-hydroxyacid dehydrogenase NAD-binding" evidence="5">
    <location>
        <begin position="111"/>
        <end position="289"/>
    </location>
</feature>
<comment type="similarity">
    <text evidence="1 3">Belongs to the D-isomer specific 2-hydroxyacid dehydrogenase family.</text>
</comment>
<dbReference type="PROSITE" id="PS00065">
    <property type="entry name" value="D_2_HYDROXYACID_DH_1"/>
    <property type="match status" value="1"/>
</dbReference>
<dbReference type="InterPro" id="IPR006140">
    <property type="entry name" value="D-isomer_DH_NAD-bd"/>
</dbReference>
<protein>
    <submittedName>
        <fullName evidence="6">Glyoxylate reductase</fullName>
        <ecNumber evidence="6">1.1.1.26</ecNumber>
    </submittedName>
</protein>
<evidence type="ECO:0000313" key="6">
    <source>
        <dbReference type="EMBL" id="MDQ0159510.1"/>
    </source>
</evidence>
<dbReference type="RefSeq" id="WP_306976040.1">
    <property type="nucleotide sequence ID" value="NZ_JAUSTQ010000005.1"/>
</dbReference>
<gene>
    <name evidence="6" type="ORF">J2S77_001494</name>
</gene>
<dbReference type="InterPro" id="IPR050223">
    <property type="entry name" value="D-isomer_2-hydroxyacid_DH"/>
</dbReference>
<name>A0ABT9VFC5_9BACI</name>
<accession>A0ABT9VFC5</accession>
<evidence type="ECO:0000256" key="1">
    <source>
        <dbReference type="ARBA" id="ARBA00005854"/>
    </source>
</evidence>
<dbReference type="Pfam" id="PF02826">
    <property type="entry name" value="2-Hacid_dh_C"/>
    <property type="match status" value="1"/>
</dbReference>
<sequence length="321" mass="35691">MTKPFVFVTRRIADEVIQSLEEDYEVEVYDSDEVPVPRDVLEEKARQADALLTMLTDSIDEALLDQASNLKVIANLAVGYDNIDVSAAQNRGIVVTNTPDVLTDTTADLTFGLLLATARRIPEATQYIENNQWQAWSPYMLAGADVHHKTLGIIGMGSIGEAVAKRATGFDMTVLYHNRSRKEEAEEALGVNYRSFDDVIEQSDFVVCMTPLTKETEDMFNMNIFKQMKSSAIFINSSRGGVVNEDDLYEALKSKELYAAGLDVFKNEPIQSDHPLLELDNVVALPHIGSSSYETRTEMMWLTAQNIIAVLNGNKAKTPVN</sequence>
<dbReference type="EC" id="1.1.1.26" evidence="6"/>
<evidence type="ECO:0000256" key="2">
    <source>
        <dbReference type="ARBA" id="ARBA00023002"/>
    </source>
</evidence>
<evidence type="ECO:0000259" key="4">
    <source>
        <dbReference type="Pfam" id="PF00389"/>
    </source>
</evidence>
<evidence type="ECO:0000313" key="7">
    <source>
        <dbReference type="Proteomes" id="UP001224359"/>
    </source>
</evidence>